<evidence type="ECO:0000256" key="4">
    <source>
        <dbReference type="ARBA" id="ARBA00022989"/>
    </source>
</evidence>
<feature type="transmembrane region" description="Helical" evidence="9">
    <location>
        <begin position="27"/>
        <end position="56"/>
    </location>
</feature>
<dbReference type="PRINTS" id="PR00237">
    <property type="entry name" value="GPCRRHODOPSN"/>
</dbReference>
<protein>
    <submittedName>
        <fullName evidence="10">Putative trapped in endoderm-1-like 1</fullName>
    </submittedName>
</protein>
<accession>A0A8J5K6B8</accession>
<dbReference type="AlphaFoldDB" id="A0A8J5K6B8"/>
<evidence type="ECO:0000256" key="8">
    <source>
        <dbReference type="ARBA" id="ARBA00023224"/>
    </source>
</evidence>
<gene>
    <name evidence="10" type="ORF">Hamer_G002402</name>
</gene>
<evidence type="ECO:0000313" key="11">
    <source>
        <dbReference type="Proteomes" id="UP000747542"/>
    </source>
</evidence>
<dbReference type="SUPFAM" id="SSF81321">
    <property type="entry name" value="Family A G protein-coupled receptor-like"/>
    <property type="match status" value="1"/>
</dbReference>
<keyword evidence="6 9" id="KW-0472">Membrane</keyword>
<dbReference type="GO" id="GO:0004930">
    <property type="term" value="F:G protein-coupled receptor activity"/>
    <property type="evidence" value="ECO:0007669"/>
    <property type="project" value="UniProtKB-KW"/>
</dbReference>
<evidence type="ECO:0000256" key="5">
    <source>
        <dbReference type="ARBA" id="ARBA00023040"/>
    </source>
</evidence>
<feature type="transmembrane region" description="Helical" evidence="9">
    <location>
        <begin position="231"/>
        <end position="254"/>
    </location>
</feature>
<dbReference type="EMBL" id="JAHLQT010020073">
    <property type="protein sequence ID" value="KAG7168374.1"/>
    <property type="molecule type" value="Genomic_DNA"/>
</dbReference>
<keyword evidence="3 9" id="KW-0812">Transmembrane</keyword>
<evidence type="ECO:0000256" key="9">
    <source>
        <dbReference type="SAM" id="Phobius"/>
    </source>
</evidence>
<keyword evidence="7" id="KW-0675">Receptor</keyword>
<keyword evidence="5" id="KW-0297">G-protein coupled receptor</keyword>
<evidence type="ECO:0000256" key="7">
    <source>
        <dbReference type="ARBA" id="ARBA00023170"/>
    </source>
</evidence>
<keyword evidence="2" id="KW-1003">Cell membrane</keyword>
<evidence type="ECO:0000256" key="6">
    <source>
        <dbReference type="ARBA" id="ARBA00023136"/>
    </source>
</evidence>
<reference evidence="10" key="1">
    <citation type="journal article" date="2021" name="Sci. Adv.">
        <title>The American lobster genome reveals insights on longevity, neural, and immune adaptations.</title>
        <authorList>
            <person name="Polinski J.M."/>
            <person name="Zimin A.V."/>
            <person name="Clark K.F."/>
            <person name="Kohn A.B."/>
            <person name="Sadowski N."/>
            <person name="Timp W."/>
            <person name="Ptitsyn A."/>
            <person name="Khanna P."/>
            <person name="Romanova D.Y."/>
            <person name="Williams P."/>
            <person name="Greenwood S.J."/>
            <person name="Moroz L.L."/>
            <person name="Walt D.R."/>
            <person name="Bodnar A.G."/>
        </authorList>
    </citation>
    <scope>NUCLEOTIDE SEQUENCE</scope>
    <source>
        <strain evidence="10">GMGI-L3</strain>
    </source>
</reference>
<dbReference type="PANTHER" id="PTHR24228">
    <property type="entry name" value="B2 BRADYKININ RECEPTOR/ANGIOTENSIN II RECEPTOR"/>
    <property type="match status" value="1"/>
</dbReference>
<evidence type="ECO:0000256" key="2">
    <source>
        <dbReference type="ARBA" id="ARBA00022475"/>
    </source>
</evidence>
<sequence length="316" mass="36103">KTEMNITTPIPRTLMTTDITPDPYTHGHYLCLTVFAFIIALVGTTGNVFAAVVLLLDKNLRQKPSMTLIANHLISLIMLTAFSLPCYGILVLQKGSWSENLIIALRTLQLIFNQVHMETICVFGKLEYDESQISVSLSSPVNDLILDFITFGVPVLITGPCYISMYVKVKLLKRRNSNNPISVEALKTNHVIRAWEDSVTRSIFIIFVVYFTSNVPYLIFVIARLDKQTPSGWIFVVIICWLQYCIDAFVYMVVSREYLKASVHLIRRILSNMRIIHDFQNNSRHDETKNPTHHIQEQNWLDSVVEIAYSCFLPDA</sequence>
<dbReference type="Proteomes" id="UP000747542">
    <property type="component" value="Unassembled WGS sequence"/>
</dbReference>
<dbReference type="PANTHER" id="PTHR24228:SF59">
    <property type="entry name" value="NEUROPEPTIDE RECEPTOR 15"/>
    <property type="match status" value="1"/>
</dbReference>
<keyword evidence="4 9" id="KW-1133">Transmembrane helix</keyword>
<feature type="transmembrane region" description="Helical" evidence="9">
    <location>
        <begin position="68"/>
        <end position="90"/>
    </location>
</feature>
<comment type="caution">
    <text evidence="10">The sequence shown here is derived from an EMBL/GenBank/DDBJ whole genome shotgun (WGS) entry which is preliminary data.</text>
</comment>
<proteinExistence type="predicted"/>
<name>A0A8J5K6B8_HOMAM</name>
<comment type="subcellular location">
    <subcellularLocation>
        <location evidence="1">Cell membrane</location>
        <topology evidence="1">Multi-pass membrane protein</topology>
    </subcellularLocation>
</comment>
<evidence type="ECO:0000256" key="1">
    <source>
        <dbReference type="ARBA" id="ARBA00004651"/>
    </source>
</evidence>
<keyword evidence="11" id="KW-1185">Reference proteome</keyword>
<dbReference type="InterPro" id="IPR000276">
    <property type="entry name" value="GPCR_Rhodpsn"/>
</dbReference>
<feature type="transmembrane region" description="Helical" evidence="9">
    <location>
        <begin position="203"/>
        <end position="225"/>
    </location>
</feature>
<dbReference type="Gene3D" id="1.20.1070.10">
    <property type="entry name" value="Rhodopsin 7-helix transmembrane proteins"/>
    <property type="match status" value="2"/>
</dbReference>
<evidence type="ECO:0000313" key="10">
    <source>
        <dbReference type="EMBL" id="KAG7168374.1"/>
    </source>
</evidence>
<evidence type="ECO:0000256" key="3">
    <source>
        <dbReference type="ARBA" id="ARBA00022692"/>
    </source>
</evidence>
<organism evidence="10 11">
    <name type="scientific">Homarus americanus</name>
    <name type="common">American lobster</name>
    <dbReference type="NCBI Taxonomy" id="6706"/>
    <lineage>
        <taxon>Eukaryota</taxon>
        <taxon>Metazoa</taxon>
        <taxon>Ecdysozoa</taxon>
        <taxon>Arthropoda</taxon>
        <taxon>Crustacea</taxon>
        <taxon>Multicrustacea</taxon>
        <taxon>Malacostraca</taxon>
        <taxon>Eumalacostraca</taxon>
        <taxon>Eucarida</taxon>
        <taxon>Decapoda</taxon>
        <taxon>Pleocyemata</taxon>
        <taxon>Astacidea</taxon>
        <taxon>Nephropoidea</taxon>
        <taxon>Nephropidae</taxon>
        <taxon>Homarus</taxon>
    </lineage>
</organism>
<feature type="non-terminal residue" evidence="10">
    <location>
        <position position="1"/>
    </location>
</feature>
<keyword evidence="8" id="KW-0807">Transducer</keyword>
<dbReference type="GO" id="GO:0005886">
    <property type="term" value="C:plasma membrane"/>
    <property type="evidence" value="ECO:0007669"/>
    <property type="project" value="UniProtKB-SubCell"/>
</dbReference>
<feature type="transmembrane region" description="Helical" evidence="9">
    <location>
        <begin position="144"/>
        <end position="167"/>
    </location>
</feature>